<dbReference type="CDD" id="cd02000">
    <property type="entry name" value="TPP_E1_PDC_ADC_BCADC"/>
    <property type="match status" value="1"/>
</dbReference>
<comment type="caution">
    <text evidence="6">The sequence shown here is derived from an EMBL/GenBank/DDBJ whole genome shotgun (WGS) entry which is preliminary data.</text>
</comment>
<evidence type="ECO:0000256" key="3">
    <source>
        <dbReference type="ARBA" id="ARBA00023052"/>
    </source>
</evidence>
<dbReference type="SUPFAM" id="SSF52518">
    <property type="entry name" value="Thiamin diphosphate-binding fold (THDP-binding)"/>
    <property type="match status" value="1"/>
</dbReference>
<proteinExistence type="predicted"/>
<evidence type="ECO:0000313" key="6">
    <source>
        <dbReference type="EMBL" id="RQW12202.1"/>
    </source>
</evidence>
<dbReference type="InterPro" id="IPR029061">
    <property type="entry name" value="THDP-binding"/>
</dbReference>
<dbReference type="Proteomes" id="UP000282529">
    <property type="component" value="Unassembled WGS sequence"/>
</dbReference>
<dbReference type="RefSeq" id="WP_124694937.1">
    <property type="nucleotide sequence ID" value="NZ_JBHUFE010000030.1"/>
</dbReference>
<keyword evidence="3" id="KW-0786">Thiamine pyrophosphate</keyword>
<dbReference type="InterPro" id="IPR001017">
    <property type="entry name" value="DH_E1"/>
</dbReference>
<evidence type="ECO:0000256" key="2">
    <source>
        <dbReference type="ARBA" id="ARBA00023002"/>
    </source>
</evidence>
<gene>
    <name evidence="6" type="ORF">EH198_07540</name>
</gene>
<feature type="coiled-coil region" evidence="4">
    <location>
        <begin position="290"/>
        <end position="317"/>
    </location>
</feature>
<accession>A0A3N9Q0J4</accession>
<reference evidence="6 7" key="1">
    <citation type="submission" date="2018-11" db="EMBL/GenBank/DDBJ databases">
        <title>Genome sequence of strain 7197.</title>
        <authorList>
            <person name="Gao J."/>
            <person name="Sun J."/>
        </authorList>
    </citation>
    <scope>NUCLEOTIDE SEQUENCE [LARGE SCALE GENOMIC DNA]</scope>
    <source>
        <strain evidence="6 7">7197</strain>
    </source>
</reference>
<dbReference type="InterPro" id="IPR050642">
    <property type="entry name" value="PDH_E1_Alpha_Subunit"/>
</dbReference>
<evidence type="ECO:0000313" key="7">
    <source>
        <dbReference type="Proteomes" id="UP000282529"/>
    </source>
</evidence>
<keyword evidence="4" id="KW-0175">Coiled coil</keyword>
<dbReference type="OrthoDB" id="9766715at2"/>
<protein>
    <submittedName>
        <fullName evidence="6">Thiamine pyrophosphate-dependent dehydrogenase E1 component subunit alpha</fullName>
    </submittedName>
</protein>
<keyword evidence="7" id="KW-1185">Reference proteome</keyword>
<evidence type="ECO:0000256" key="4">
    <source>
        <dbReference type="SAM" id="Coils"/>
    </source>
</evidence>
<feature type="domain" description="Dehydrogenase E1 component" evidence="5">
    <location>
        <begin position="29"/>
        <end position="327"/>
    </location>
</feature>
<dbReference type="Pfam" id="PF00676">
    <property type="entry name" value="E1_dh"/>
    <property type="match status" value="1"/>
</dbReference>
<dbReference type="AlphaFoldDB" id="A0A3N9Q0J4"/>
<comment type="cofactor">
    <cofactor evidence="1">
        <name>thiamine diphosphate</name>
        <dbReference type="ChEBI" id="CHEBI:58937"/>
    </cofactor>
</comment>
<dbReference type="GO" id="GO:0004739">
    <property type="term" value="F:pyruvate dehydrogenase (acetyl-transferring) activity"/>
    <property type="evidence" value="ECO:0007669"/>
    <property type="project" value="TreeGrafter"/>
</dbReference>
<organism evidence="6 7">
    <name type="scientific">Paenibacillus rhizophilus</name>
    <dbReference type="NCBI Taxonomy" id="1850366"/>
    <lineage>
        <taxon>Bacteria</taxon>
        <taxon>Bacillati</taxon>
        <taxon>Bacillota</taxon>
        <taxon>Bacilli</taxon>
        <taxon>Bacillales</taxon>
        <taxon>Paenibacillaceae</taxon>
        <taxon>Paenibacillus</taxon>
    </lineage>
</organism>
<evidence type="ECO:0000259" key="5">
    <source>
        <dbReference type="Pfam" id="PF00676"/>
    </source>
</evidence>
<dbReference type="EMBL" id="RQPI01000003">
    <property type="protein sequence ID" value="RQW12202.1"/>
    <property type="molecule type" value="Genomic_DNA"/>
</dbReference>
<dbReference type="GO" id="GO:0006086">
    <property type="term" value="P:pyruvate decarboxylation to acetyl-CoA"/>
    <property type="evidence" value="ECO:0007669"/>
    <property type="project" value="TreeGrafter"/>
</dbReference>
<keyword evidence="2" id="KW-0560">Oxidoreductase</keyword>
<dbReference type="PANTHER" id="PTHR11516:SF60">
    <property type="entry name" value="PYRUVATE DEHYDROGENASE E1 COMPONENT SUBUNIT ALPHA"/>
    <property type="match status" value="1"/>
</dbReference>
<name>A0A3N9Q0J4_9BACL</name>
<dbReference type="PANTHER" id="PTHR11516">
    <property type="entry name" value="PYRUVATE DEHYDROGENASE E1 COMPONENT, ALPHA SUBUNIT BACTERIAL AND ORGANELLAR"/>
    <property type="match status" value="1"/>
</dbReference>
<sequence length="344" mass="37692">MKEPAAGPINETGGIHLSIPKELLSEMYRKMLSIRKFEKTASVFFAEGKIPGFVHLYIGEEAIAVGACANLRDDDYITSTHRGHGHIVAKGGNLKYMMAELFGKETGYCKGKGGSMHIADAELGILGANGIVGAGHLIATGAAWSAKYRGTDQVSVCFFGDASTNQSTFHEAMNLASLWKLPVIFVCENNLYGISVSQARHQNIQDISQRAIGYGMPALTADGNDVLTVYEKVGEAVNRARAGEGPTLLEFKTYRQHGHFEGDSGAYRPKEEVEAWLQKDPLPRLESHLLENGILTEEELEATRQEVEEEIREALEFADASPYPAPESSVQDIYSDLIEEARIR</sequence>
<dbReference type="Gene3D" id="3.40.50.970">
    <property type="match status" value="1"/>
</dbReference>
<evidence type="ECO:0000256" key="1">
    <source>
        <dbReference type="ARBA" id="ARBA00001964"/>
    </source>
</evidence>